<dbReference type="PRINTS" id="PR00344">
    <property type="entry name" value="BCTRLSENSOR"/>
</dbReference>
<name>A0A806KE75_9BACT</name>
<dbReference type="PROSITE" id="PS50894">
    <property type="entry name" value="HPT"/>
    <property type="match status" value="1"/>
</dbReference>
<dbReference type="PROSITE" id="PS50109">
    <property type="entry name" value="HIS_KIN"/>
    <property type="match status" value="1"/>
</dbReference>
<dbReference type="EC" id="2.7.13.3" evidence="2"/>
<dbReference type="InterPro" id="IPR001789">
    <property type="entry name" value="Sig_transdc_resp-reg_receiver"/>
</dbReference>
<dbReference type="Pfam" id="PF02518">
    <property type="entry name" value="HATPase_c"/>
    <property type="match status" value="1"/>
</dbReference>
<dbReference type="SMART" id="SM00387">
    <property type="entry name" value="HATPase_c"/>
    <property type="match status" value="1"/>
</dbReference>
<dbReference type="EMBL" id="JQ844216">
    <property type="protein sequence ID" value="AGS52935.1"/>
    <property type="molecule type" value="Genomic_DNA"/>
</dbReference>
<dbReference type="PROSITE" id="PS50110">
    <property type="entry name" value="RESPONSE_REGULATORY"/>
    <property type="match status" value="1"/>
</dbReference>
<dbReference type="SMART" id="SM00448">
    <property type="entry name" value="REC"/>
    <property type="match status" value="1"/>
</dbReference>
<feature type="domain" description="HPt" evidence="13">
    <location>
        <begin position="1"/>
        <end position="105"/>
    </location>
</feature>
<comment type="function">
    <text evidence="7">Involved in the transmission of sensory signals from the chemoreceptors to the flagellar motors. CheA is autophosphorylated; it can transfer its phosphate group to either CheB or CheY.</text>
</comment>
<protein>
    <recommendedName>
        <fullName evidence="2">histidine kinase</fullName>
        <ecNumber evidence="2">2.7.13.3</ecNumber>
    </recommendedName>
</protein>
<dbReference type="GO" id="GO:0000160">
    <property type="term" value="P:phosphorelay signal transduction system"/>
    <property type="evidence" value="ECO:0007669"/>
    <property type="project" value="InterPro"/>
</dbReference>
<comment type="catalytic activity">
    <reaction evidence="1">
        <text>ATP + protein L-histidine = ADP + protein N-phospho-L-histidine.</text>
        <dbReference type="EC" id="2.7.13.3"/>
    </reaction>
</comment>
<evidence type="ECO:0000256" key="5">
    <source>
        <dbReference type="ARBA" id="ARBA00022741"/>
    </source>
</evidence>
<evidence type="ECO:0000256" key="1">
    <source>
        <dbReference type="ARBA" id="ARBA00000085"/>
    </source>
</evidence>
<dbReference type="SUPFAM" id="SSF52172">
    <property type="entry name" value="CheY-like"/>
    <property type="match status" value="1"/>
</dbReference>
<keyword evidence="4 14" id="KW-0808">Transferase</keyword>
<dbReference type="SUPFAM" id="SSF47226">
    <property type="entry name" value="Histidine-containing phosphotransfer domain, HPT domain"/>
    <property type="match status" value="1"/>
</dbReference>
<dbReference type="GO" id="GO:0004673">
    <property type="term" value="F:protein histidine kinase activity"/>
    <property type="evidence" value="ECO:0007669"/>
    <property type="project" value="UniProtKB-EC"/>
</dbReference>
<feature type="region of interest" description="Disordered" evidence="10">
    <location>
        <begin position="134"/>
        <end position="173"/>
    </location>
</feature>
<dbReference type="SUPFAM" id="SSF50341">
    <property type="entry name" value="CheW-like"/>
    <property type="match status" value="1"/>
</dbReference>
<dbReference type="InterPro" id="IPR051315">
    <property type="entry name" value="Bact_Chemotaxis_CheA"/>
</dbReference>
<dbReference type="CDD" id="cd00156">
    <property type="entry name" value="REC"/>
    <property type="match status" value="1"/>
</dbReference>
<dbReference type="InterPro" id="IPR011006">
    <property type="entry name" value="CheY-like_superfamily"/>
</dbReference>
<dbReference type="InterPro" id="IPR003594">
    <property type="entry name" value="HATPase_dom"/>
</dbReference>
<dbReference type="Gene3D" id="3.40.50.2300">
    <property type="match status" value="1"/>
</dbReference>
<feature type="domain" description="Histidine kinase" evidence="11">
    <location>
        <begin position="204"/>
        <end position="460"/>
    </location>
</feature>
<accession>A0A806KE75</accession>
<feature type="modified residue" description="4-aspartylphosphate" evidence="9">
    <location>
        <position position="665"/>
    </location>
</feature>
<feature type="modified residue" description="Phosphohistidine" evidence="8">
    <location>
        <position position="48"/>
    </location>
</feature>
<evidence type="ECO:0000256" key="10">
    <source>
        <dbReference type="SAM" id="MobiDB-lite"/>
    </source>
</evidence>
<evidence type="ECO:0000256" key="2">
    <source>
        <dbReference type="ARBA" id="ARBA00012438"/>
    </source>
</evidence>
<evidence type="ECO:0000259" key="11">
    <source>
        <dbReference type="PROSITE" id="PS50109"/>
    </source>
</evidence>
<evidence type="ECO:0000259" key="13">
    <source>
        <dbReference type="PROSITE" id="PS50894"/>
    </source>
</evidence>
<dbReference type="SMART" id="SM00260">
    <property type="entry name" value="CheW"/>
    <property type="match status" value="1"/>
</dbReference>
<dbReference type="Pfam" id="PF01627">
    <property type="entry name" value="Hpt"/>
    <property type="match status" value="1"/>
</dbReference>
<dbReference type="CDD" id="cd00088">
    <property type="entry name" value="HPT"/>
    <property type="match status" value="1"/>
</dbReference>
<evidence type="ECO:0000256" key="6">
    <source>
        <dbReference type="ARBA" id="ARBA00022777"/>
    </source>
</evidence>
<keyword evidence="5" id="KW-0547">Nucleotide-binding</keyword>
<sequence length="740" mass="82699">MAIDKSKYINKYIDEGLENTSLVETLVFDIREGISVEDDLATLLRALHTLKGTSRMLEFKRIEELSHSLESVFAAFREQRIGLSENAVKLVLASLDMLKSGFSVIQKNNNDLIEIQEYSKNLSLLAANEEFTVPENEDKKEKKSNKVSQEKQSVFEKNENKTGKPQKETKKDIKSESIRISLDKINGIIKSIASLQSLEISAKSISQDSAALNAMIKEYSRILRDYNRNDLGLASNLRKLERLSEKLNSSLKNYTVDAGNSARRAYDSVISLRTLPLSTVFDSYPRFVYELSQETGKKVHFTVEGKENEIDKNIIEGLSDVFMHMVRNAVDHGIETPKQRIAAGKEETGKLSIVCSRESGSMKIVISDDGRGLDHEKIREKAIKDGFIAEAAASSLSREELTNLIFQSGFSTSGKISNISGRGIGMDVVRDSVEALKGSIVVDSTFGKGTIFTIMVPLSIASLMGFPVECSGLKFIIPANFVDTILLINREDIITVVDRPEIRYNDRIIKLYFLSHILQINRETAFQSDIIFAVIIRSIDEIAAIAVDNIDSMKSVILNTMPSFFVNLPVFSGIVLNEDYEMASVLHMPTVLKIAKRIKTIDMKKRSIEFERLRKSILVVDDSRPTREIESDILKAEGYLVDTAADGAQALRAVKTKHYDLVCTDLNMPVMDGFLLIENIKKNDELAKIPVIVISSKADEEDKKRALDLGASGYIIKNSFNNHNLLEAVNELIEGGNNER</sequence>
<dbReference type="InterPro" id="IPR008207">
    <property type="entry name" value="Sig_transdc_His_kin_Hpt_dom"/>
</dbReference>
<keyword evidence="3 9" id="KW-0597">Phosphoprotein</keyword>
<dbReference type="AlphaFoldDB" id="A0A806KE75"/>
<dbReference type="InterPro" id="IPR005467">
    <property type="entry name" value="His_kinase_dom"/>
</dbReference>
<dbReference type="InterPro" id="IPR036061">
    <property type="entry name" value="CheW-like_dom_sf"/>
</dbReference>
<feature type="domain" description="Response regulatory" evidence="12">
    <location>
        <begin position="616"/>
        <end position="732"/>
    </location>
</feature>
<dbReference type="GO" id="GO:0006935">
    <property type="term" value="P:chemotaxis"/>
    <property type="evidence" value="ECO:0007669"/>
    <property type="project" value="InterPro"/>
</dbReference>
<keyword evidence="6 14" id="KW-0418">Kinase</keyword>
<evidence type="ECO:0000259" key="12">
    <source>
        <dbReference type="PROSITE" id="PS50110"/>
    </source>
</evidence>
<dbReference type="Gene3D" id="1.20.120.160">
    <property type="entry name" value="HPT domain"/>
    <property type="match status" value="1"/>
</dbReference>
<dbReference type="InterPro" id="IPR036890">
    <property type="entry name" value="HATPase_C_sf"/>
</dbReference>
<evidence type="ECO:0000256" key="3">
    <source>
        <dbReference type="ARBA" id="ARBA00022553"/>
    </source>
</evidence>
<evidence type="ECO:0000313" key="14">
    <source>
        <dbReference type="EMBL" id="AGS52935.1"/>
    </source>
</evidence>
<dbReference type="InterPro" id="IPR002545">
    <property type="entry name" value="CheW-lke_dom"/>
</dbReference>
<dbReference type="InterPro" id="IPR004358">
    <property type="entry name" value="Sig_transdc_His_kin-like_C"/>
</dbReference>
<dbReference type="SMART" id="SM00073">
    <property type="entry name" value="HPT"/>
    <property type="match status" value="1"/>
</dbReference>
<organism evidence="14">
    <name type="scientific">uncultured bacterium contig00019</name>
    <dbReference type="NCBI Taxonomy" id="1181510"/>
    <lineage>
        <taxon>Bacteria</taxon>
        <taxon>environmental samples</taxon>
    </lineage>
</organism>
<reference evidence="14" key="1">
    <citation type="submission" date="2012-03" db="EMBL/GenBank/DDBJ databases">
        <title>Functional metagenomics reveals considerable lignocellulase gene clusters in the gut microbiome of a wood-feeding higher termite.</title>
        <authorList>
            <person name="Liu N."/>
        </authorList>
    </citation>
    <scope>NUCLEOTIDE SEQUENCE</scope>
</reference>
<dbReference type="InterPro" id="IPR036641">
    <property type="entry name" value="HPT_dom_sf"/>
</dbReference>
<proteinExistence type="predicted"/>
<evidence type="ECO:0000256" key="9">
    <source>
        <dbReference type="PROSITE-ProRule" id="PRU00169"/>
    </source>
</evidence>
<dbReference type="FunFam" id="3.30.565.10:FF:000016">
    <property type="entry name" value="Chemotaxis protein CheA, putative"/>
    <property type="match status" value="1"/>
</dbReference>
<dbReference type="Gene3D" id="3.30.565.10">
    <property type="entry name" value="Histidine kinase-like ATPase, C-terminal domain"/>
    <property type="match status" value="1"/>
</dbReference>
<dbReference type="SUPFAM" id="SSF55874">
    <property type="entry name" value="ATPase domain of HSP90 chaperone/DNA topoisomerase II/histidine kinase"/>
    <property type="match status" value="1"/>
</dbReference>
<dbReference type="PANTHER" id="PTHR43395">
    <property type="entry name" value="SENSOR HISTIDINE KINASE CHEA"/>
    <property type="match status" value="1"/>
</dbReference>
<dbReference type="Pfam" id="PF00072">
    <property type="entry name" value="Response_reg"/>
    <property type="match status" value="1"/>
</dbReference>
<feature type="compositionally biased region" description="Basic and acidic residues" evidence="10">
    <location>
        <begin position="153"/>
        <end position="173"/>
    </location>
</feature>
<evidence type="ECO:0000256" key="8">
    <source>
        <dbReference type="PROSITE-ProRule" id="PRU00110"/>
    </source>
</evidence>
<evidence type="ECO:0000256" key="7">
    <source>
        <dbReference type="ARBA" id="ARBA00035100"/>
    </source>
</evidence>
<evidence type="ECO:0000256" key="4">
    <source>
        <dbReference type="ARBA" id="ARBA00022679"/>
    </source>
</evidence>
<dbReference type="PANTHER" id="PTHR43395:SF10">
    <property type="entry name" value="CHEMOTAXIS PROTEIN CHEA"/>
    <property type="match status" value="1"/>
</dbReference>